<evidence type="ECO:0000259" key="4">
    <source>
        <dbReference type="SMART" id="SM01027"/>
    </source>
</evidence>
<evidence type="ECO:0000259" key="3">
    <source>
        <dbReference type="SMART" id="SM00849"/>
    </source>
</evidence>
<organism evidence="5 6">
    <name type="scientific">Mucilaginibacter pocheonensis</name>
    <dbReference type="NCBI Taxonomy" id="398050"/>
    <lineage>
        <taxon>Bacteria</taxon>
        <taxon>Pseudomonadati</taxon>
        <taxon>Bacteroidota</taxon>
        <taxon>Sphingobacteriia</taxon>
        <taxon>Sphingobacteriales</taxon>
        <taxon>Sphingobacteriaceae</taxon>
        <taxon>Mucilaginibacter</taxon>
    </lineage>
</organism>
<feature type="domain" description="Metallo-beta-lactamase" evidence="3">
    <location>
        <begin position="13"/>
        <end position="227"/>
    </location>
</feature>
<dbReference type="SUPFAM" id="SSF56281">
    <property type="entry name" value="Metallo-hydrolase/oxidoreductase"/>
    <property type="match status" value="1"/>
</dbReference>
<dbReference type="SMART" id="SM01027">
    <property type="entry name" value="Beta-Casp"/>
    <property type="match status" value="1"/>
</dbReference>
<dbReference type="EMBL" id="JAVDUU010000002">
    <property type="protein sequence ID" value="MDR6942146.1"/>
    <property type="molecule type" value="Genomic_DNA"/>
</dbReference>
<feature type="domain" description="Beta-Casp" evidence="4">
    <location>
        <begin position="255"/>
        <end position="380"/>
    </location>
</feature>
<dbReference type="Pfam" id="PF00753">
    <property type="entry name" value="Lactamase_B"/>
    <property type="match status" value="1"/>
</dbReference>
<dbReference type="InterPro" id="IPR022712">
    <property type="entry name" value="Beta_Casp"/>
</dbReference>
<dbReference type="InterPro" id="IPR050698">
    <property type="entry name" value="MBL"/>
</dbReference>
<reference evidence="5 6" key="1">
    <citation type="submission" date="2023-07" db="EMBL/GenBank/DDBJ databases">
        <title>Sorghum-associated microbial communities from plants grown in Nebraska, USA.</title>
        <authorList>
            <person name="Schachtman D."/>
        </authorList>
    </citation>
    <scope>NUCLEOTIDE SEQUENCE [LARGE SCALE GENOMIC DNA]</scope>
    <source>
        <strain evidence="5 6">3262</strain>
    </source>
</reference>
<sequence>MNITFHGAARNVTGSKHLIRLKNDTSILLDCGMFQGLGDQSEDMNEHFGFNPKKVDFMILSHAHIDHCGLIPRLVAEGFNGPIFCTSATMDLTRILLMDSAHIQMQDVEYSNKHRARKGLPLLTALYTDEQAMDALRLFKIVEYHEEYEITPQVKFSFTDAGHILGSAVVHLVIQEDGKSTHITFSGDVGRYNDMLLNDPETFGQADYILLESTYGDSLHKDLAPIDQALLDIIRQTCLVKRGKLIIPAFSVGRTQELLYALNALELEGQLPDIPYYVDSPLSQKATEVLMNHPEVYNNDVKEVLKTDANPFGFKGLRFIQSTEESKALNDDNRPCVIISSSGMAEAGRVKHHIKNNIGNSKNTILMVGYCEPNSLGGHLLKGDHEVHIFGETFDVRAEVRSIKSMSAHGDYEDLLHFLAGQDPEKVKKIFLVHGEYEVQQHFSDTLKEKGFKHIEIPYQHQKIELDKKARYCYRTITHFLFFYLAGCGCGNAFLGIICTRSEVL</sequence>
<keyword evidence="2" id="KW-1133">Transmembrane helix</keyword>
<accession>A0ABU1TA81</accession>
<dbReference type="CDD" id="cd16295">
    <property type="entry name" value="TTHA0252-CPSF-like_MBL-fold"/>
    <property type="match status" value="1"/>
</dbReference>
<dbReference type="PANTHER" id="PTHR11203">
    <property type="entry name" value="CLEAVAGE AND POLYADENYLATION SPECIFICITY FACTOR FAMILY MEMBER"/>
    <property type="match status" value="1"/>
</dbReference>
<dbReference type="Gene3D" id="3.40.50.10890">
    <property type="match status" value="1"/>
</dbReference>
<dbReference type="Pfam" id="PF07521">
    <property type="entry name" value="RMMBL"/>
    <property type="match status" value="1"/>
</dbReference>
<keyword evidence="2" id="KW-0812">Transmembrane</keyword>
<gene>
    <name evidence="5" type="ORF">J2W55_001988</name>
</gene>
<dbReference type="InterPro" id="IPR001279">
    <property type="entry name" value="Metallo-B-lactamas"/>
</dbReference>
<keyword evidence="6" id="KW-1185">Reference proteome</keyword>
<dbReference type="SMART" id="SM00849">
    <property type="entry name" value="Lactamase_B"/>
    <property type="match status" value="1"/>
</dbReference>
<dbReference type="Proteomes" id="UP001247620">
    <property type="component" value="Unassembled WGS sequence"/>
</dbReference>
<dbReference type="RefSeq" id="WP_310094938.1">
    <property type="nucleotide sequence ID" value="NZ_JAVDUU010000002.1"/>
</dbReference>
<evidence type="ECO:0000313" key="6">
    <source>
        <dbReference type="Proteomes" id="UP001247620"/>
    </source>
</evidence>
<proteinExistence type="predicted"/>
<keyword evidence="2" id="KW-0472">Membrane</keyword>
<dbReference type="InterPro" id="IPR036866">
    <property type="entry name" value="RibonucZ/Hydroxyglut_hydro"/>
</dbReference>
<dbReference type="InterPro" id="IPR011108">
    <property type="entry name" value="RMMBL"/>
</dbReference>
<comment type="caution">
    <text evidence="5">The sequence shown here is derived from an EMBL/GenBank/DDBJ whole genome shotgun (WGS) entry which is preliminary data.</text>
</comment>
<name>A0ABU1TA81_9SPHI</name>
<dbReference type="PANTHER" id="PTHR11203:SF37">
    <property type="entry name" value="INTEGRATOR COMPLEX SUBUNIT 11"/>
    <property type="match status" value="1"/>
</dbReference>
<keyword evidence="1" id="KW-0378">Hydrolase</keyword>
<dbReference type="Gene3D" id="3.60.15.10">
    <property type="entry name" value="Ribonuclease Z/Hydroxyacylglutathione hydrolase-like"/>
    <property type="match status" value="1"/>
</dbReference>
<evidence type="ECO:0000313" key="5">
    <source>
        <dbReference type="EMBL" id="MDR6942146.1"/>
    </source>
</evidence>
<evidence type="ECO:0000256" key="1">
    <source>
        <dbReference type="ARBA" id="ARBA00022801"/>
    </source>
</evidence>
<evidence type="ECO:0000256" key="2">
    <source>
        <dbReference type="SAM" id="Phobius"/>
    </source>
</evidence>
<protein>
    <submittedName>
        <fullName evidence="5">Metallo-beta-lactamase family protein</fullName>
    </submittedName>
</protein>
<feature type="transmembrane region" description="Helical" evidence="2">
    <location>
        <begin position="481"/>
        <end position="500"/>
    </location>
</feature>
<dbReference type="Pfam" id="PF10996">
    <property type="entry name" value="Beta-Casp"/>
    <property type="match status" value="1"/>
</dbReference>